<reference evidence="2 3" key="1">
    <citation type="submission" date="2018-06" db="EMBL/GenBank/DDBJ databases">
        <title>Extensive metabolic versatility and redundancy in microbially diverse, dynamic hydrothermal sediments.</title>
        <authorList>
            <person name="Dombrowski N."/>
            <person name="Teske A."/>
            <person name="Baker B.J."/>
        </authorList>
    </citation>
    <scope>NUCLEOTIDE SEQUENCE [LARGE SCALE GENOMIC DNA]</scope>
    <source>
        <strain evidence="2">B36_G15</strain>
    </source>
</reference>
<dbReference type="PANTHER" id="PTHR21197:SF0">
    <property type="entry name" value="UDP-GALACTOPYRANOSE MUTASE"/>
    <property type="match status" value="1"/>
</dbReference>
<dbReference type="AlphaFoldDB" id="A0A660SFT7"/>
<protein>
    <recommendedName>
        <fullName evidence="1">Amine oxidase domain-containing protein</fullName>
    </recommendedName>
</protein>
<dbReference type="Proteomes" id="UP000268469">
    <property type="component" value="Unassembled WGS sequence"/>
</dbReference>
<dbReference type="GO" id="GO:0008767">
    <property type="term" value="F:UDP-galactopyranose mutase activity"/>
    <property type="evidence" value="ECO:0007669"/>
    <property type="project" value="TreeGrafter"/>
</dbReference>
<dbReference type="EMBL" id="QNBE01000071">
    <property type="protein sequence ID" value="RKX69679.1"/>
    <property type="molecule type" value="Genomic_DNA"/>
</dbReference>
<gene>
    <name evidence="2" type="ORF">DRP53_07475</name>
</gene>
<dbReference type="Pfam" id="PF01593">
    <property type="entry name" value="Amino_oxidase"/>
    <property type="match status" value="1"/>
</dbReference>
<evidence type="ECO:0000313" key="2">
    <source>
        <dbReference type="EMBL" id="RKX69679.1"/>
    </source>
</evidence>
<organism evidence="2 3">
    <name type="scientific">candidate division WOR-3 bacterium</name>
    <dbReference type="NCBI Taxonomy" id="2052148"/>
    <lineage>
        <taxon>Bacteria</taxon>
        <taxon>Bacteria division WOR-3</taxon>
    </lineage>
</organism>
<accession>A0A660SFT7</accession>
<dbReference type="GO" id="GO:0005829">
    <property type="term" value="C:cytosol"/>
    <property type="evidence" value="ECO:0007669"/>
    <property type="project" value="TreeGrafter"/>
</dbReference>
<dbReference type="PANTHER" id="PTHR21197">
    <property type="entry name" value="UDP-GALACTOPYRANOSE MUTASE"/>
    <property type="match status" value="1"/>
</dbReference>
<dbReference type="Gene3D" id="3.50.50.60">
    <property type="entry name" value="FAD/NAD(P)-binding domain"/>
    <property type="match status" value="1"/>
</dbReference>
<evidence type="ECO:0000313" key="3">
    <source>
        <dbReference type="Proteomes" id="UP000268469"/>
    </source>
</evidence>
<dbReference type="InterPro" id="IPR002937">
    <property type="entry name" value="Amino_oxidase"/>
</dbReference>
<comment type="caution">
    <text evidence="2">The sequence shown here is derived from an EMBL/GenBank/DDBJ whole genome shotgun (WGS) entry which is preliminary data.</text>
</comment>
<dbReference type="PRINTS" id="PR00419">
    <property type="entry name" value="ADXRDTASE"/>
</dbReference>
<dbReference type="GO" id="GO:0016491">
    <property type="term" value="F:oxidoreductase activity"/>
    <property type="evidence" value="ECO:0007669"/>
    <property type="project" value="InterPro"/>
</dbReference>
<dbReference type="SUPFAM" id="SSF51905">
    <property type="entry name" value="FAD/NAD(P)-binding domain"/>
    <property type="match status" value="1"/>
</dbReference>
<proteinExistence type="predicted"/>
<name>A0A660SFT7_UNCW3</name>
<sequence>MILILGAGPTGLSAAMELTQCRSKTIVIEKENQVGGLSKTLTFGRFKSDIGPHRFFSQNPSLYKLIGGLLGKRWRKVDRLTRFYIDGEYYYYPIRIGEALIKVGPYRAIKILADYLSERLRHREIRTFKDFIISNFGTTLARFNMLNYTEKIWGLPCELISPDWARQRIRGLSLKEAVLKTIRRRGGPKSLVDQFYYPDEGSGLIYDSMAERIGEGSGKIILNAHPVKIDHDGHRVIEVVVRSKEGDQIFRPDHLISTIPITELVYLLDPPPPREIEEEAAQLRFRSHVSLFLTLDRKSIFEDQWIYFPDPEIPFGRIMEPKNFSSQLAPSDKTSLLIEYFTWYNDEIWKMRPEELSDITLDWLGRLGFVKKTDVINCYIHREKYAYPVYDLDYKDHLDRVKDYLSDLNNLILAGRAGSFRYNNQDHALEMGILAAKSIIEGRRYNIDRVGSEPEYLERGYLT</sequence>
<dbReference type="InterPro" id="IPR036188">
    <property type="entry name" value="FAD/NAD-bd_sf"/>
</dbReference>
<evidence type="ECO:0000259" key="1">
    <source>
        <dbReference type="Pfam" id="PF01593"/>
    </source>
</evidence>
<dbReference type="GO" id="GO:0050660">
    <property type="term" value="F:flavin adenine dinucleotide binding"/>
    <property type="evidence" value="ECO:0007669"/>
    <property type="project" value="TreeGrafter"/>
</dbReference>
<dbReference type="NCBIfam" id="NF005548">
    <property type="entry name" value="PRK07208.1-4"/>
    <property type="match status" value="1"/>
</dbReference>
<feature type="domain" description="Amine oxidase" evidence="1">
    <location>
        <begin position="10"/>
        <end position="440"/>
    </location>
</feature>